<evidence type="ECO:0000313" key="2">
    <source>
        <dbReference type="Proteomes" id="UP000010094"/>
    </source>
</evidence>
<dbReference type="EMBL" id="CP003525">
    <property type="protein sequence ID" value="AFN83588.1"/>
    <property type="molecule type" value="Genomic_DNA"/>
</dbReference>
<dbReference type="Proteomes" id="UP000010094">
    <property type="component" value="Chromosome VIII"/>
</dbReference>
<organism evidence="1 2">
    <name type="scientific">Encephalitozoon romaleae (strain SJ-2008)</name>
    <name type="common">Microsporidian parasite</name>
    <dbReference type="NCBI Taxonomy" id="1178016"/>
    <lineage>
        <taxon>Eukaryota</taxon>
        <taxon>Fungi</taxon>
        <taxon>Fungi incertae sedis</taxon>
        <taxon>Microsporidia</taxon>
        <taxon>Unikaryonidae</taxon>
        <taxon>Encephalitozoon</taxon>
    </lineage>
</organism>
<dbReference type="KEGG" id="ero:EROM_081720"/>
<protein>
    <submittedName>
        <fullName evidence="1">Uncharacterized protein</fullName>
    </submittedName>
</protein>
<accession>I6ZJZ9</accession>
<keyword evidence="2" id="KW-1185">Reference proteome</keyword>
<dbReference type="AlphaFoldDB" id="I6ZJZ9"/>
<name>I6ZJZ9_ENCRO</name>
<dbReference type="VEuPathDB" id="MicrosporidiaDB:EROM_081720"/>
<dbReference type="RefSeq" id="XP_009265085.1">
    <property type="nucleotide sequence ID" value="XM_009266810.1"/>
</dbReference>
<dbReference type="HOGENOM" id="CLU_1540031_0_0_1"/>
<reference evidence="1 2" key="1">
    <citation type="journal article" date="2012" name="Proc. Natl. Acad. Sci. U.S.A.">
        <title>Gain and loss of multiple functionally related, horizontally transferred genes in the reduced genomes of two microsporidian parasites.</title>
        <authorList>
            <person name="Pombert J.-F."/>
            <person name="Selman M."/>
            <person name="Burki F."/>
            <person name="Bardell F.T."/>
            <person name="Farinelli L."/>
            <person name="Solter L.F."/>
            <person name="Whitman D.W."/>
            <person name="Weiss L.M."/>
            <person name="Corradi N."/>
            <person name="Keeling P.J."/>
        </authorList>
    </citation>
    <scope>NUCLEOTIDE SEQUENCE [LARGE SCALE GENOMIC DNA]</scope>
    <source>
        <strain evidence="1 2">SJ-2008</strain>
    </source>
</reference>
<evidence type="ECO:0000313" key="1">
    <source>
        <dbReference type="EMBL" id="AFN83588.1"/>
    </source>
</evidence>
<proteinExistence type="predicted"/>
<dbReference type="GeneID" id="20521907"/>
<sequence>MEKMADFPFSMPLRFGKGPGMSFSLSRREDIGNHNRKVFEAITALRKDRNVLTYVKNPEFFEDSSEEEGYSGDNHMIREIVTCKYYEDGRYKFFGNLVLRGFSRNRVRYVNMRKGKRVIFKDLEKSQVKLVYNKGEDVVYMLMLKSMIIYKVVCRHPTIASNIYNHLMDLDPNN</sequence>
<dbReference type="OrthoDB" id="2192071at2759"/>
<gene>
    <name evidence="1" type="ordered locus">EROM_081720</name>
</gene>